<proteinExistence type="predicted"/>
<sequence>MAEELHQKGQKAGIYDAPYVFAGEDAGRKIPGAPGHTYEEILLRDSRGRILPKLDGSYPLDVTHPVWKQQMKWKLDRFVDWGFDYIKLDFLSHGAAEGCHYDRSICTGRQAIAVGYQWIADNLDKERIGKDFSIRRRSTGNSIWQCFTGRRKKRRQRLNLPGLSFVPAWYGKNCGAKRPWRTNRES</sequence>
<name>A0A9D2G7C6_9FIRM</name>
<reference evidence="1" key="1">
    <citation type="journal article" date="2021" name="PeerJ">
        <title>Extensive microbial diversity within the chicken gut microbiome revealed by metagenomics and culture.</title>
        <authorList>
            <person name="Gilroy R."/>
            <person name="Ravi A."/>
            <person name="Getino M."/>
            <person name="Pursley I."/>
            <person name="Horton D.L."/>
            <person name="Alikhan N.F."/>
            <person name="Baker D."/>
            <person name="Gharbi K."/>
            <person name="Hall N."/>
            <person name="Watson M."/>
            <person name="Adriaenssens E.M."/>
            <person name="Foster-Nyarko E."/>
            <person name="Jarju S."/>
            <person name="Secka A."/>
            <person name="Antonio M."/>
            <person name="Oren A."/>
            <person name="Chaudhuri R.R."/>
            <person name="La Ragione R."/>
            <person name="Hildebrand F."/>
            <person name="Pallen M.J."/>
        </authorList>
    </citation>
    <scope>NUCLEOTIDE SEQUENCE</scope>
    <source>
        <strain evidence="1">CHK196-3914</strain>
    </source>
</reference>
<dbReference type="Proteomes" id="UP000824116">
    <property type="component" value="Unassembled WGS sequence"/>
</dbReference>
<organism evidence="1 2">
    <name type="scientific">Candidatus Mediterraneibacter stercoravium</name>
    <dbReference type="NCBI Taxonomy" id="2838685"/>
    <lineage>
        <taxon>Bacteria</taxon>
        <taxon>Bacillati</taxon>
        <taxon>Bacillota</taxon>
        <taxon>Clostridia</taxon>
        <taxon>Lachnospirales</taxon>
        <taxon>Lachnospiraceae</taxon>
        <taxon>Mediterraneibacter</taxon>
    </lineage>
</organism>
<reference evidence="1" key="2">
    <citation type="submission" date="2021-04" db="EMBL/GenBank/DDBJ databases">
        <authorList>
            <person name="Gilroy R."/>
        </authorList>
    </citation>
    <scope>NUCLEOTIDE SEQUENCE</scope>
    <source>
        <strain evidence="1">CHK196-3914</strain>
    </source>
</reference>
<dbReference type="InterPro" id="IPR017853">
    <property type="entry name" value="GH"/>
</dbReference>
<evidence type="ECO:0008006" key="3">
    <source>
        <dbReference type="Google" id="ProtNLM"/>
    </source>
</evidence>
<accession>A0A9D2G7C6</accession>
<evidence type="ECO:0000313" key="1">
    <source>
        <dbReference type="EMBL" id="HIZ74414.1"/>
    </source>
</evidence>
<dbReference type="AlphaFoldDB" id="A0A9D2G7C6"/>
<dbReference type="SUPFAM" id="SSF51445">
    <property type="entry name" value="(Trans)glycosidases"/>
    <property type="match status" value="1"/>
</dbReference>
<dbReference type="Gene3D" id="3.20.20.70">
    <property type="entry name" value="Aldolase class I"/>
    <property type="match status" value="1"/>
</dbReference>
<comment type="caution">
    <text evidence="1">The sequence shown here is derived from an EMBL/GenBank/DDBJ whole genome shotgun (WGS) entry which is preliminary data.</text>
</comment>
<dbReference type="InterPro" id="IPR013785">
    <property type="entry name" value="Aldolase_TIM"/>
</dbReference>
<dbReference type="EMBL" id="DXAY01000099">
    <property type="protein sequence ID" value="HIZ74414.1"/>
    <property type="molecule type" value="Genomic_DNA"/>
</dbReference>
<protein>
    <recommendedName>
        <fullName evidence="3">Alpha-galactosidase</fullName>
    </recommendedName>
</protein>
<gene>
    <name evidence="1" type="ORF">H9723_04115</name>
</gene>
<evidence type="ECO:0000313" key="2">
    <source>
        <dbReference type="Proteomes" id="UP000824116"/>
    </source>
</evidence>